<dbReference type="GeneID" id="36512097"/>
<sequence length="291" mass="31557">MTERILVTGATGTVGHHVVSALADRDVEVRSGVRDPESVPAEIETAGATVAFDFSKPETWGAALADVDQVFLMRPPTVDTAAVISFVDAADRVGVTQIAYLSTLGAETNVLVPHHRIEKHVLAADLDATLLRASFFMQNLLGVHRRDIVENDEILVPAGTGTTSFVDARDVGEVAATVVTEAGHANQAYDLTGPEALDYDAVAMIFADVLDRPISYSRPSLFSFAWRMYRRGHPLTFVALMCGIYTVARVGLAARVSSDCRRILGREPRSVRTFVEDYASEFRAESVDSSE</sequence>
<dbReference type="RefSeq" id="WP_108381705.1">
    <property type="nucleotide sequence ID" value="NZ_CP028858.1"/>
</dbReference>
<accession>A0A2R4X0N3</accession>
<protein>
    <submittedName>
        <fullName evidence="2">NAD(P)-dependent oxidoreductase</fullName>
    </submittedName>
</protein>
<dbReference type="Proteomes" id="UP000244727">
    <property type="component" value="Chromosome"/>
</dbReference>
<dbReference type="InterPro" id="IPR036291">
    <property type="entry name" value="NAD(P)-bd_dom_sf"/>
</dbReference>
<dbReference type="PANTHER" id="PTHR43162">
    <property type="match status" value="1"/>
</dbReference>
<dbReference type="KEGG" id="harc:HARCEL1_06280"/>
<evidence type="ECO:0000313" key="3">
    <source>
        <dbReference type="Proteomes" id="UP000244727"/>
    </source>
</evidence>
<dbReference type="AlphaFoldDB" id="A0A2R4X0N3"/>
<keyword evidence="3" id="KW-1185">Reference proteome</keyword>
<dbReference type="CDD" id="cd05269">
    <property type="entry name" value="TMR_SDR_a"/>
    <property type="match status" value="1"/>
</dbReference>
<dbReference type="InterPro" id="IPR051604">
    <property type="entry name" value="Ergot_Alk_Oxidoreductase"/>
</dbReference>
<proteinExistence type="predicted"/>
<dbReference type="Gene3D" id="3.90.25.10">
    <property type="entry name" value="UDP-galactose 4-epimerase, domain 1"/>
    <property type="match status" value="1"/>
</dbReference>
<dbReference type="SUPFAM" id="SSF51735">
    <property type="entry name" value="NAD(P)-binding Rossmann-fold domains"/>
    <property type="match status" value="1"/>
</dbReference>
<evidence type="ECO:0000259" key="1">
    <source>
        <dbReference type="Pfam" id="PF05368"/>
    </source>
</evidence>
<evidence type="ECO:0000313" key="2">
    <source>
        <dbReference type="EMBL" id="AWB27336.1"/>
    </source>
</evidence>
<reference evidence="2 3" key="1">
    <citation type="submission" date="2018-04" db="EMBL/GenBank/DDBJ databases">
        <title>Halococcoides cellulosivorans gen. nov., sp. nov., an extremely halophilic cellulose-utilizing haloarchaeon from hypersaline lakes.</title>
        <authorList>
            <person name="Sorokin D.Y."/>
            <person name="Toshchakov S.V."/>
            <person name="Samarov N.I."/>
            <person name="Korzhenkov A."/>
            <person name="Kublanov I.V."/>
        </authorList>
    </citation>
    <scope>NUCLEOTIDE SEQUENCE [LARGE SCALE GENOMIC DNA]</scope>
    <source>
        <strain evidence="2 3">HArcel1</strain>
    </source>
</reference>
<dbReference type="InterPro" id="IPR008030">
    <property type="entry name" value="NmrA-like"/>
</dbReference>
<name>A0A2R4X0N3_9EURY</name>
<feature type="domain" description="NmrA-like" evidence="1">
    <location>
        <begin position="1"/>
        <end position="218"/>
    </location>
</feature>
<dbReference type="EMBL" id="CP028858">
    <property type="protein sequence ID" value="AWB27336.1"/>
    <property type="molecule type" value="Genomic_DNA"/>
</dbReference>
<dbReference type="Gene3D" id="3.40.50.720">
    <property type="entry name" value="NAD(P)-binding Rossmann-like Domain"/>
    <property type="match status" value="1"/>
</dbReference>
<dbReference type="PANTHER" id="PTHR43162:SF1">
    <property type="entry name" value="PRESTALK A DIFFERENTIATION PROTEIN A"/>
    <property type="match status" value="1"/>
</dbReference>
<organism evidence="2 3">
    <name type="scientific">Halococcoides cellulosivorans</name>
    <dbReference type="NCBI Taxonomy" id="1679096"/>
    <lineage>
        <taxon>Archaea</taxon>
        <taxon>Methanobacteriati</taxon>
        <taxon>Methanobacteriota</taxon>
        <taxon>Stenosarchaea group</taxon>
        <taxon>Halobacteria</taxon>
        <taxon>Halobacteriales</taxon>
        <taxon>Haloarculaceae</taxon>
        <taxon>Halococcoides</taxon>
    </lineage>
</organism>
<dbReference type="Pfam" id="PF05368">
    <property type="entry name" value="NmrA"/>
    <property type="match status" value="1"/>
</dbReference>
<gene>
    <name evidence="2" type="ORF">HARCEL1_06280</name>
</gene>